<name>A0ABS1HME4_9BACT</name>
<reference evidence="1 2" key="1">
    <citation type="submission" date="2021-01" db="EMBL/GenBank/DDBJ databases">
        <title>Carboxyliciviraga sp.nov., isolated from coastal sediments.</title>
        <authorList>
            <person name="Lu D."/>
            <person name="Zhang T."/>
        </authorList>
    </citation>
    <scope>NUCLEOTIDE SEQUENCE [LARGE SCALE GENOMIC DNA]</scope>
    <source>
        <strain evidence="1 2">N1Y132</strain>
    </source>
</reference>
<sequence length="67" mass="7212">MNILINGQATDMPEKTSINNVLQHIEQHQTGGIAVAVNDMVIPKSKWSTSQIIDGDKILIIKASQGG</sequence>
<keyword evidence="2" id="KW-1185">Reference proteome</keyword>
<dbReference type="CDD" id="cd00565">
    <property type="entry name" value="Ubl_ThiS"/>
    <property type="match status" value="1"/>
</dbReference>
<dbReference type="NCBIfam" id="TIGR01683">
    <property type="entry name" value="thiS"/>
    <property type="match status" value="1"/>
</dbReference>
<proteinExistence type="predicted"/>
<accession>A0ABS1HME4</accession>
<dbReference type="Gene3D" id="3.10.20.30">
    <property type="match status" value="1"/>
</dbReference>
<evidence type="ECO:0000313" key="1">
    <source>
        <dbReference type="EMBL" id="MBK3518847.1"/>
    </source>
</evidence>
<dbReference type="RefSeq" id="WP_200466065.1">
    <property type="nucleotide sequence ID" value="NZ_JAENRR010000043.1"/>
</dbReference>
<dbReference type="InterPro" id="IPR010035">
    <property type="entry name" value="Thi_S"/>
</dbReference>
<dbReference type="PANTHER" id="PTHR34472:SF1">
    <property type="entry name" value="SULFUR CARRIER PROTEIN THIS"/>
    <property type="match status" value="1"/>
</dbReference>
<dbReference type="Proteomes" id="UP000605676">
    <property type="component" value="Unassembled WGS sequence"/>
</dbReference>
<dbReference type="PANTHER" id="PTHR34472">
    <property type="entry name" value="SULFUR CARRIER PROTEIN THIS"/>
    <property type="match status" value="1"/>
</dbReference>
<protein>
    <submittedName>
        <fullName evidence="1">Sulfur carrier protein ThiS</fullName>
    </submittedName>
</protein>
<dbReference type="Pfam" id="PF02597">
    <property type="entry name" value="ThiS"/>
    <property type="match status" value="1"/>
</dbReference>
<dbReference type="InterPro" id="IPR003749">
    <property type="entry name" value="ThiS/MoaD-like"/>
</dbReference>
<dbReference type="InterPro" id="IPR012675">
    <property type="entry name" value="Beta-grasp_dom_sf"/>
</dbReference>
<gene>
    <name evidence="1" type="primary">thiS</name>
    <name evidence="1" type="ORF">JIV24_15980</name>
</gene>
<organism evidence="1 2">
    <name type="scientific">Carboxylicivirga marina</name>
    <dbReference type="NCBI Taxonomy" id="2800988"/>
    <lineage>
        <taxon>Bacteria</taxon>
        <taxon>Pseudomonadati</taxon>
        <taxon>Bacteroidota</taxon>
        <taxon>Bacteroidia</taxon>
        <taxon>Marinilabiliales</taxon>
        <taxon>Marinilabiliaceae</taxon>
        <taxon>Carboxylicivirga</taxon>
    </lineage>
</organism>
<evidence type="ECO:0000313" key="2">
    <source>
        <dbReference type="Proteomes" id="UP000605676"/>
    </source>
</evidence>
<dbReference type="SUPFAM" id="SSF54285">
    <property type="entry name" value="MoaD/ThiS"/>
    <property type="match status" value="1"/>
</dbReference>
<dbReference type="EMBL" id="JAENRR010000043">
    <property type="protein sequence ID" value="MBK3518847.1"/>
    <property type="molecule type" value="Genomic_DNA"/>
</dbReference>
<comment type="caution">
    <text evidence="1">The sequence shown here is derived from an EMBL/GenBank/DDBJ whole genome shotgun (WGS) entry which is preliminary data.</text>
</comment>
<dbReference type="InterPro" id="IPR016155">
    <property type="entry name" value="Mopterin_synth/thiamin_S_b"/>
</dbReference>